<feature type="compositionally biased region" description="Acidic residues" evidence="9">
    <location>
        <begin position="432"/>
        <end position="448"/>
    </location>
</feature>
<dbReference type="SUPFAM" id="SSF48371">
    <property type="entry name" value="ARM repeat"/>
    <property type="match status" value="1"/>
</dbReference>
<comment type="caution">
    <text evidence="11">The sequence shown here is derived from an EMBL/GenBank/DDBJ whole genome shotgun (WGS) entry which is preliminary data.</text>
</comment>
<keyword evidence="6" id="KW-0539">Nucleus</keyword>
<feature type="repeat" description="HEAT" evidence="8">
    <location>
        <begin position="664"/>
        <end position="691"/>
    </location>
</feature>
<feature type="compositionally biased region" description="Basic residues" evidence="9">
    <location>
        <begin position="483"/>
        <end position="494"/>
    </location>
</feature>
<dbReference type="GO" id="GO:0000779">
    <property type="term" value="C:condensed chromosome, centromeric region"/>
    <property type="evidence" value="ECO:0007669"/>
    <property type="project" value="TreeGrafter"/>
</dbReference>
<evidence type="ECO:0000256" key="5">
    <source>
        <dbReference type="ARBA" id="ARBA00023067"/>
    </source>
</evidence>
<evidence type="ECO:0000256" key="2">
    <source>
        <dbReference type="ARBA" id="ARBA00022618"/>
    </source>
</evidence>
<evidence type="ECO:0000256" key="6">
    <source>
        <dbReference type="ARBA" id="ARBA00023242"/>
    </source>
</evidence>
<dbReference type="InterPro" id="IPR016024">
    <property type="entry name" value="ARM-type_fold"/>
</dbReference>
<keyword evidence="3" id="KW-0677">Repeat</keyword>
<dbReference type="Proteomes" id="UP000325113">
    <property type="component" value="Unassembled WGS sequence"/>
</dbReference>
<keyword evidence="4" id="KW-0498">Mitosis</keyword>
<sequence>MERFLGALANDLFDSIEGSAAAVSLDARGEGESVEFAPAPTADLLEELGASLSPLVLAIHESPGWSPDQAAGYGLVSAPHFWEALQGSRAGDTGVGALVRLLLAGMRSAQIPKDKLAGVVTCDKKGSAPRDRALWRCGNAAAVAYLALMQVPGARSFDAVHEAAIILAAEHLEASATAVSFATRAAGKAGGASAEAMSGLARLASARTALDAVLASIDVFAPWVASKGMLRSGVAAHAVAAAGRPGAPADSDPEKAAAAASDHGAGMDDADADADDDDDDDDDGADADASLELGAAKPSWHQLDVSKTPVRAVAERLPAALALAQHAVTGAADTAPARRRAAAAVAGIMPALPHQYRRALAAFLRRLSRCSSARRRSAAVDAMGACLMATPVGPRCPAGTAGWTLWADAGSPSQAEAAAAALVQAAVSASAVDEDDEGVYEDSDDEDSGSAGRAGEGSSPFASPSARGCTARTARTPATALSGRRRSTGARRAHVATPGSAGLGALTPVTGRGRASVGGASTASGFGAEELEGQSVATLARSLGRAWTGAVLADALVRRCSDRSPAVRARGLVVCGTLVSETSKTAGWAAGQGPTPSVAPRAVAVAAMQAAARHMAREAAAAAAQEAGASAAAAKVVSSVTDASFLLAGGEDGDEDDPAPLSPLLPLLLRRMQDPKPAVRKAAVAMLGGVAVSGGFCAAGRADADDEESDADSGDGGHGPGSKASAPAAGLADAGTAATRKTKAKQRRRAQDSGSESDSESDSGSESDGDERARSRASASALPEAATSSGSVADRGPLAGCAWADLSVLAGGIASGERGRAQAPSSCVGVYALQALAAACADESTSVRKAALDAISLVFQVEPSTPAVHQLWLACAPPMAMDTEPTVAKAAVAAVAAGLLVPVATLKPAPCSGGPGVAVAHHASSFVWSALAAMVSHPDLVSCLRTCVAAAAADGLVDLPALAKATWRFGCSVPGAEGAPQATVEALNRCAGAWALLDAVARAVAAADAKSASGESATSSRTAGVAAASAAAAPARRGQACGPSKALKQAGVTDAAVGEAWAQVDRVLSDAQAGTGAFARDAADPAGRALVVGRITAMASTVLEVLAQVSGSLVVAEGAGKGRVLRVRADDIGVTGSGTSRLSETARRAGATCGALVEGCLRFAWPSSLVSSAVSAAGMLARTAALPAVAKALPASARDGAFVLVAEEDLDSAAADLWAPRLLEACEAGLVGFVVQTGGATGHAGAMGGLPRDPAALEDAVVRRLFLAGQVCLWGLDVNNNDVTPGRQKQRGLAKRARAALEAGEETAGIRVPAALVSAIQAAAAPTITADDAVSAGSEARQTPPAVRAHAFAALGKACLRLPKVAKASVAAFVRELSAGHASGSSVTGSAPAIRNNALFALADLCVRYTSLVDVHLPAIAAACADEHPAVRRHAVLLLSQLVQRDFIKWRPVLFHRLAAAMADPVPSVRSAASDALTGPLNLKDPHLLPGMLVEGMFVLAGCVSHPEMNRDGRAAALADPASERAALAAGPAWSEQSWRRRFSPQDPRGLALLGPGARRRRLGVMRQLLRAMSDDGRLKVLSKLVTDVVGAAADGAFSLPPRTQLARHASAAALSTPGGAGSAGPGVATVPDGEQAPAGPEAMIMDALELLASEELRFGASAAARADADADGAVDELTGGGAASDAAAQAGGATTTAQAVAAATRKALAGVARRFVLETGVPAAIGVRSDFARARSPAAGRVLVWLCSVAEHYGEQAVREALANDPRLADEVTFDVRRAAKARVASERKRKRSAAAARAEAVRELAEVALARRAGHAPVLPGAPSTPGSGSRARHQSRQGASPEDFTPGQRNPQAGSRRSSSGLASLSGGITPRPLAGGPNDSLPLDARSPAGHARASEAASRVSSERRVQPSALKLAVRADTAAAAFSVAAASLAAAADSDSDGESDDGTDADGAGALGAAASASRTVAMASPDAKPLRPRKWGLNAERMGADSKAPQVEDDEAEAAGKPAKRARAL</sequence>
<feature type="region of interest" description="Disordered" evidence="9">
    <location>
        <begin position="1934"/>
        <end position="2019"/>
    </location>
</feature>
<dbReference type="GO" id="GO:0000796">
    <property type="term" value="C:condensin complex"/>
    <property type="evidence" value="ECO:0007669"/>
    <property type="project" value="TreeGrafter"/>
</dbReference>
<dbReference type="EMBL" id="VLTM01000044">
    <property type="protein sequence ID" value="KAA0160445.1"/>
    <property type="molecule type" value="Genomic_DNA"/>
</dbReference>
<proteinExistence type="predicted"/>
<feature type="compositionally biased region" description="Low complexity" evidence="9">
    <location>
        <begin position="470"/>
        <end position="482"/>
    </location>
</feature>
<feature type="region of interest" description="Disordered" evidence="9">
    <location>
        <begin position="1817"/>
        <end position="1913"/>
    </location>
</feature>
<dbReference type="PANTHER" id="PTHR14222">
    <property type="entry name" value="CONDENSIN"/>
    <property type="match status" value="1"/>
</dbReference>
<dbReference type="GO" id="GO:0051301">
    <property type="term" value="P:cell division"/>
    <property type="evidence" value="ECO:0007669"/>
    <property type="project" value="UniProtKB-KW"/>
</dbReference>
<feature type="region of interest" description="Disordered" evidence="9">
    <location>
        <begin position="1609"/>
        <end position="1639"/>
    </location>
</feature>
<dbReference type="GO" id="GO:0007076">
    <property type="term" value="P:mitotic chromosome condensation"/>
    <property type="evidence" value="ECO:0007669"/>
    <property type="project" value="InterPro"/>
</dbReference>
<keyword evidence="7" id="KW-0131">Cell cycle</keyword>
<feature type="compositionally biased region" description="Low complexity" evidence="9">
    <location>
        <begin position="721"/>
        <end position="739"/>
    </location>
</feature>
<feature type="region of interest" description="Disordered" evidence="9">
    <location>
        <begin position="432"/>
        <end position="508"/>
    </location>
</feature>
<keyword evidence="2" id="KW-0132">Cell division</keyword>
<organism evidence="11 12">
    <name type="scientific">Cafeteria roenbergensis</name>
    <name type="common">Marine flagellate</name>
    <dbReference type="NCBI Taxonomy" id="33653"/>
    <lineage>
        <taxon>Eukaryota</taxon>
        <taxon>Sar</taxon>
        <taxon>Stramenopiles</taxon>
        <taxon>Bigyra</taxon>
        <taxon>Opalozoa</taxon>
        <taxon>Bicosoecida</taxon>
        <taxon>Cafeteriaceae</taxon>
        <taxon>Cafeteria</taxon>
    </lineage>
</organism>
<feature type="compositionally biased region" description="Acidic residues" evidence="9">
    <location>
        <begin position="1942"/>
        <end position="1953"/>
    </location>
</feature>
<feature type="region of interest" description="Disordered" evidence="9">
    <location>
        <begin position="243"/>
        <end position="288"/>
    </location>
</feature>
<reference evidence="11 12" key="1">
    <citation type="submission" date="2019-07" db="EMBL/GenBank/DDBJ databases">
        <title>Genomes of Cafeteria roenbergensis.</title>
        <authorList>
            <person name="Fischer M.G."/>
            <person name="Hackl T."/>
            <person name="Roman M."/>
        </authorList>
    </citation>
    <scope>NUCLEOTIDE SEQUENCE [LARGE SCALE GENOMIC DNA]</scope>
    <source>
        <strain evidence="11 12">Cflag</strain>
    </source>
</reference>
<evidence type="ECO:0000256" key="7">
    <source>
        <dbReference type="ARBA" id="ARBA00023306"/>
    </source>
</evidence>
<feature type="domain" description="Condensin complex subunit 1 C-terminal" evidence="10">
    <location>
        <begin position="1394"/>
        <end position="1478"/>
    </location>
</feature>
<feature type="compositionally biased region" description="Low complexity" evidence="9">
    <location>
        <begin position="243"/>
        <end position="264"/>
    </location>
</feature>
<dbReference type="InterPro" id="IPR026971">
    <property type="entry name" value="CND1/NCAPD3"/>
</dbReference>
<evidence type="ECO:0000313" key="11">
    <source>
        <dbReference type="EMBL" id="KAA0160445.1"/>
    </source>
</evidence>
<feature type="compositionally biased region" description="Low complexity" evidence="9">
    <location>
        <begin position="449"/>
        <end position="459"/>
    </location>
</feature>
<dbReference type="PANTHER" id="PTHR14222:SF1">
    <property type="entry name" value="CONDENSIN-2 COMPLEX SUBUNIT D3"/>
    <property type="match status" value="1"/>
</dbReference>
<feature type="compositionally biased region" description="Acidic residues" evidence="9">
    <location>
        <begin position="268"/>
        <end position="286"/>
    </location>
</feature>
<dbReference type="InterPro" id="IPR021133">
    <property type="entry name" value="HEAT_type_2"/>
</dbReference>
<evidence type="ECO:0000259" key="10">
    <source>
        <dbReference type="Pfam" id="PF12717"/>
    </source>
</evidence>
<evidence type="ECO:0000256" key="9">
    <source>
        <dbReference type="SAM" id="MobiDB-lite"/>
    </source>
</evidence>
<dbReference type="PROSITE" id="PS50077">
    <property type="entry name" value="HEAT_REPEAT"/>
    <property type="match status" value="1"/>
</dbReference>
<evidence type="ECO:0000256" key="4">
    <source>
        <dbReference type="ARBA" id="ARBA00022776"/>
    </source>
</evidence>
<gene>
    <name evidence="11" type="ORF">FNF31_04314</name>
</gene>
<name>A0A5A8D5H7_CAFRO</name>
<keyword evidence="5" id="KW-0226">DNA condensation</keyword>
<feature type="compositionally biased region" description="Low complexity" evidence="9">
    <location>
        <begin position="776"/>
        <end position="789"/>
    </location>
</feature>
<feature type="compositionally biased region" description="Acidic residues" evidence="9">
    <location>
        <begin position="755"/>
        <end position="769"/>
    </location>
</feature>
<dbReference type="GO" id="GO:0042393">
    <property type="term" value="F:histone binding"/>
    <property type="evidence" value="ECO:0007669"/>
    <property type="project" value="TreeGrafter"/>
</dbReference>
<dbReference type="GO" id="GO:0010032">
    <property type="term" value="P:meiotic chromosome condensation"/>
    <property type="evidence" value="ECO:0007669"/>
    <property type="project" value="TreeGrafter"/>
</dbReference>
<dbReference type="InterPro" id="IPR032682">
    <property type="entry name" value="Cnd1_C"/>
</dbReference>
<feature type="region of interest" description="Disordered" evidence="9">
    <location>
        <begin position="703"/>
        <end position="794"/>
    </location>
</feature>
<feature type="compositionally biased region" description="Acidic residues" evidence="9">
    <location>
        <begin position="704"/>
        <end position="713"/>
    </location>
</feature>
<feature type="compositionally biased region" description="Low complexity" evidence="9">
    <location>
        <begin position="1954"/>
        <end position="1974"/>
    </location>
</feature>
<dbReference type="GO" id="GO:0005634">
    <property type="term" value="C:nucleus"/>
    <property type="evidence" value="ECO:0007669"/>
    <property type="project" value="UniProtKB-SubCell"/>
</dbReference>
<protein>
    <recommendedName>
        <fullName evidence="10">Condensin complex subunit 1 C-terminal domain-containing protein</fullName>
    </recommendedName>
</protein>
<dbReference type="Gene3D" id="1.25.10.10">
    <property type="entry name" value="Leucine-rich Repeat Variant"/>
    <property type="match status" value="2"/>
</dbReference>
<accession>A0A5A8D5H7</accession>
<feature type="compositionally biased region" description="Low complexity" evidence="9">
    <location>
        <begin position="1856"/>
        <end position="1871"/>
    </location>
</feature>
<dbReference type="Pfam" id="PF12717">
    <property type="entry name" value="Cnd1"/>
    <property type="match status" value="1"/>
</dbReference>
<comment type="subcellular location">
    <subcellularLocation>
        <location evidence="1">Nucleus</location>
    </subcellularLocation>
</comment>
<evidence type="ECO:0000256" key="8">
    <source>
        <dbReference type="PROSITE-ProRule" id="PRU00103"/>
    </source>
</evidence>
<dbReference type="Pfam" id="PF02985">
    <property type="entry name" value="HEAT"/>
    <property type="match status" value="1"/>
</dbReference>
<evidence type="ECO:0000256" key="3">
    <source>
        <dbReference type="ARBA" id="ARBA00022737"/>
    </source>
</evidence>
<evidence type="ECO:0000256" key="1">
    <source>
        <dbReference type="ARBA" id="ARBA00004123"/>
    </source>
</evidence>
<evidence type="ECO:0000313" key="12">
    <source>
        <dbReference type="Proteomes" id="UP000325113"/>
    </source>
</evidence>
<dbReference type="InterPro" id="IPR011989">
    <property type="entry name" value="ARM-like"/>
</dbReference>
<dbReference type="InterPro" id="IPR000357">
    <property type="entry name" value="HEAT"/>
</dbReference>